<gene>
    <name evidence="4" type="ORF">CSSPJE1EN1_LOCUS22345</name>
</gene>
<evidence type="ECO:0008006" key="6">
    <source>
        <dbReference type="Google" id="ProtNLM"/>
    </source>
</evidence>
<feature type="domain" description="VAN3-binding protein-like auxin canalisation" evidence="2">
    <location>
        <begin position="161"/>
        <end position="300"/>
    </location>
</feature>
<evidence type="ECO:0000259" key="2">
    <source>
        <dbReference type="Pfam" id="PF05703"/>
    </source>
</evidence>
<proteinExistence type="predicted"/>
<name>A0ABP0XH22_9BRYO</name>
<accession>A0ABP0XH22</accession>
<evidence type="ECO:0000259" key="3">
    <source>
        <dbReference type="Pfam" id="PF08458"/>
    </source>
</evidence>
<evidence type="ECO:0000313" key="5">
    <source>
        <dbReference type="Proteomes" id="UP001497444"/>
    </source>
</evidence>
<dbReference type="EMBL" id="OZ020103">
    <property type="protein sequence ID" value="CAK9276867.1"/>
    <property type="molecule type" value="Genomic_DNA"/>
</dbReference>
<feature type="domain" description="VAN3-binding protein-like auxin canalisation" evidence="2">
    <location>
        <begin position="78"/>
        <end position="154"/>
    </location>
</feature>
<dbReference type="PANTHER" id="PTHR31351">
    <property type="entry name" value="EXPRESSED PROTEIN"/>
    <property type="match status" value="1"/>
</dbReference>
<sequence>MGSISRSSTHGLHSVMPVMQQEERRSRSSREQQLYLLLEPGAGLREKSLLLSQQQQQQPVLENIQEDSPMLLPCYPAPETPQEPMEFLSRSWSISSLDIARVLASKTQLTGGRDQQEDRVRTTAIEADEPILQTVPFTFASSITSQLVMERIMTPGARPLRGNSIGRWIKDLKEKRKEANRSQSAQIHAAVTVAGVAAAIAAVTAATAASSSEDSLSKTSMAVASAAALVAAQCVKVAESMGANREHLAAIVSSAVNVRTGGDIMTLTAAAATALRGATTLKARTTKDACSLAAVTPYDQGSSCQSISFSGELIEEGVEADVNCQERLARGAEFLKRSKKGELQWRVLFVYLNKLGQVTVKVQSKHMGGLYKKNKKSMLLQVNPDTPGWPGRSLLENSEGRRYFALKTSNGAMEFECKNAAVHQLWTTGIAYLLCMQQLNFQRCSRLTFGTPEGEVVHLSPHLGHKLVL</sequence>
<dbReference type="InterPro" id="IPR013666">
    <property type="entry name" value="PH_pln"/>
</dbReference>
<feature type="region of interest" description="Disordered" evidence="1">
    <location>
        <begin position="1"/>
        <end position="27"/>
    </location>
</feature>
<evidence type="ECO:0000313" key="4">
    <source>
        <dbReference type="EMBL" id="CAK9276867.1"/>
    </source>
</evidence>
<feature type="compositionally biased region" description="Polar residues" evidence="1">
    <location>
        <begin position="1"/>
        <end position="11"/>
    </location>
</feature>
<dbReference type="Pfam" id="PF05703">
    <property type="entry name" value="Auxin_canalis"/>
    <property type="match status" value="2"/>
</dbReference>
<reference evidence="4" key="1">
    <citation type="submission" date="2024-02" db="EMBL/GenBank/DDBJ databases">
        <authorList>
            <consortium name="ELIXIR-Norway"/>
            <consortium name="Elixir Norway"/>
        </authorList>
    </citation>
    <scope>NUCLEOTIDE SEQUENCE</scope>
</reference>
<dbReference type="InterPro" id="IPR040269">
    <property type="entry name" value="VAB"/>
</dbReference>
<keyword evidence="5" id="KW-1185">Reference proteome</keyword>
<organism evidence="4 5">
    <name type="scientific">Sphagnum jensenii</name>
    <dbReference type="NCBI Taxonomy" id="128206"/>
    <lineage>
        <taxon>Eukaryota</taxon>
        <taxon>Viridiplantae</taxon>
        <taxon>Streptophyta</taxon>
        <taxon>Embryophyta</taxon>
        <taxon>Bryophyta</taxon>
        <taxon>Sphagnophytina</taxon>
        <taxon>Sphagnopsida</taxon>
        <taxon>Sphagnales</taxon>
        <taxon>Sphagnaceae</taxon>
        <taxon>Sphagnum</taxon>
    </lineage>
</organism>
<dbReference type="InterPro" id="IPR008546">
    <property type="entry name" value="VAN3-bd-like_auxin_canal"/>
</dbReference>
<dbReference type="Pfam" id="PF08458">
    <property type="entry name" value="PH_2"/>
    <property type="match status" value="1"/>
</dbReference>
<evidence type="ECO:0000256" key="1">
    <source>
        <dbReference type="SAM" id="MobiDB-lite"/>
    </source>
</evidence>
<dbReference type="PANTHER" id="PTHR31351:SF4">
    <property type="entry name" value="AUXIN CANALIZATION PROTEIN (DUF828)"/>
    <property type="match status" value="1"/>
</dbReference>
<feature type="domain" description="Pleckstrin-like plant" evidence="3">
    <location>
        <begin position="333"/>
        <end position="437"/>
    </location>
</feature>
<dbReference type="Proteomes" id="UP001497444">
    <property type="component" value="Chromosome 8"/>
</dbReference>
<protein>
    <recommendedName>
        <fullName evidence="6">VAN3-binding protein</fullName>
    </recommendedName>
</protein>